<protein>
    <submittedName>
        <fullName evidence="1">Uncharacterized protein</fullName>
    </submittedName>
</protein>
<sequence>MNLVIGEWIWLNYRFGAMPAMCRWLHLSKTGKSAFKLFCFSIPKARTAAADGNLMFP</sequence>
<dbReference type="AlphaFoldDB" id="A0AAE4GAA3"/>
<organism evidence="1">
    <name type="scientific">Herbaspirillum huttiense subsp. nephrolepidis</name>
    <dbReference type="NCBI Taxonomy" id="3075126"/>
    <lineage>
        <taxon>Bacteria</taxon>
        <taxon>Pseudomonadati</taxon>
        <taxon>Pseudomonadota</taxon>
        <taxon>Betaproteobacteria</taxon>
        <taxon>Burkholderiales</taxon>
        <taxon>Oxalobacteraceae</taxon>
        <taxon>Herbaspirillum</taxon>
    </lineage>
</organism>
<accession>A0AAE4GAA3</accession>
<evidence type="ECO:0000313" key="1">
    <source>
        <dbReference type="EMBL" id="MDT0338759.1"/>
    </source>
</evidence>
<gene>
    <name evidence="1" type="ORF">RJN63_18110</name>
</gene>
<dbReference type="EMBL" id="JAVRAA010000009">
    <property type="protein sequence ID" value="MDT0338759.1"/>
    <property type="molecule type" value="Genomic_DNA"/>
</dbReference>
<reference evidence="1" key="1">
    <citation type="submission" date="2023-02" db="EMBL/GenBank/DDBJ databases">
        <title>Description of Herbaspirillum huttiense subsp. nephrolepsisexaltata and Herbaspirillum huttiense subsp. lycopersicon.</title>
        <authorList>
            <person name="Poudel M."/>
            <person name="Sharma A."/>
            <person name="Goss E."/>
            <person name="Tapia J.H."/>
            <person name="Harmon C.M."/>
            <person name="Jones J.B."/>
        </authorList>
    </citation>
    <scope>NUCLEOTIDE SEQUENCE</scope>
    <source>
        <strain evidence="1">NC40101</strain>
    </source>
</reference>
<name>A0AAE4GAA3_9BURK</name>
<comment type="caution">
    <text evidence="1">The sequence shown here is derived from an EMBL/GenBank/DDBJ whole genome shotgun (WGS) entry which is preliminary data.</text>
</comment>
<proteinExistence type="predicted"/>